<comment type="caution">
    <text evidence="3">The sequence shown here is derived from an EMBL/GenBank/DDBJ whole genome shotgun (WGS) entry which is preliminary data.</text>
</comment>
<name>A0A9P1G383_9DINO</name>
<dbReference type="EMBL" id="CAMXCT010002613">
    <property type="protein sequence ID" value="CAI3999334.1"/>
    <property type="molecule type" value="Genomic_DNA"/>
</dbReference>
<reference evidence="4 5" key="2">
    <citation type="submission" date="2024-05" db="EMBL/GenBank/DDBJ databases">
        <authorList>
            <person name="Chen Y."/>
            <person name="Shah S."/>
            <person name="Dougan E. K."/>
            <person name="Thang M."/>
            <person name="Chan C."/>
        </authorList>
    </citation>
    <scope>NUCLEOTIDE SEQUENCE [LARGE SCALE GENOMIC DNA]</scope>
</reference>
<dbReference type="OrthoDB" id="438643at2759"/>
<accession>A0A9P1G383</accession>
<evidence type="ECO:0000313" key="5">
    <source>
        <dbReference type="Proteomes" id="UP001152797"/>
    </source>
</evidence>
<gene>
    <name evidence="3" type="ORF">C1SCF055_LOCUS25549</name>
</gene>
<reference evidence="3" key="1">
    <citation type="submission" date="2022-10" db="EMBL/GenBank/DDBJ databases">
        <authorList>
            <person name="Chen Y."/>
            <person name="Dougan E. K."/>
            <person name="Chan C."/>
            <person name="Rhodes N."/>
            <person name="Thang M."/>
        </authorList>
    </citation>
    <scope>NUCLEOTIDE SEQUENCE</scope>
</reference>
<keyword evidence="5" id="KW-1185">Reference proteome</keyword>
<proteinExistence type="predicted"/>
<dbReference type="Gene3D" id="3.40.50.10140">
    <property type="entry name" value="Toll/interleukin-1 receptor homology (TIR) domain"/>
    <property type="match status" value="1"/>
</dbReference>
<feature type="domain" description="TIR" evidence="2">
    <location>
        <begin position="36"/>
        <end position="123"/>
    </location>
</feature>
<dbReference type="Pfam" id="PF13676">
    <property type="entry name" value="TIR_2"/>
    <property type="match status" value="1"/>
</dbReference>
<dbReference type="EMBL" id="CAMXCT030002613">
    <property type="protein sequence ID" value="CAL4786646.1"/>
    <property type="molecule type" value="Genomic_DNA"/>
</dbReference>
<feature type="compositionally biased region" description="Basic and acidic residues" evidence="1">
    <location>
        <begin position="200"/>
        <end position="212"/>
    </location>
</feature>
<dbReference type="Proteomes" id="UP001152797">
    <property type="component" value="Unassembled WGS sequence"/>
</dbReference>
<dbReference type="GO" id="GO:0007165">
    <property type="term" value="P:signal transduction"/>
    <property type="evidence" value="ECO:0007669"/>
    <property type="project" value="InterPro"/>
</dbReference>
<organism evidence="3">
    <name type="scientific">Cladocopium goreaui</name>
    <dbReference type="NCBI Taxonomy" id="2562237"/>
    <lineage>
        <taxon>Eukaryota</taxon>
        <taxon>Sar</taxon>
        <taxon>Alveolata</taxon>
        <taxon>Dinophyceae</taxon>
        <taxon>Suessiales</taxon>
        <taxon>Symbiodiniaceae</taxon>
        <taxon>Cladocopium</taxon>
    </lineage>
</organism>
<evidence type="ECO:0000313" key="3">
    <source>
        <dbReference type="EMBL" id="CAI3999334.1"/>
    </source>
</evidence>
<dbReference type="InterPro" id="IPR000157">
    <property type="entry name" value="TIR_dom"/>
</dbReference>
<evidence type="ECO:0000313" key="4">
    <source>
        <dbReference type="EMBL" id="CAL4786646.1"/>
    </source>
</evidence>
<feature type="compositionally biased region" description="Basic residues" evidence="1">
    <location>
        <begin position="213"/>
        <end position="223"/>
    </location>
</feature>
<sequence>MDILDPSPQRVDIPEPNPRRHVMLSGRFTEERRKQYMMMVRDALEGLNVRTFMVDAKPGQDFGEQTTLGLHSAAAMVAFCTSTYGEKTGAGYETYEELKYAHESNGKIFLIPLKLNPQYPPQPPGQQGQALCQLVFSRSKVFIDGLETGPDGGLRFKPAMRVAKEIWQCLKDADKLSEVTDPILDLDLVLVGSPETEEAGDSKDFAPSPERHSRCRKGHSTTI</sequence>
<dbReference type="EMBL" id="CAMXCT020002613">
    <property type="protein sequence ID" value="CAL1152709.1"/>
    <property type="molecule type" value="Genomic_DNA"/>
</dbReference>
<dbReference type="AlphaFoldDB" id="A0A9P1G383"/>
<protein>
    <submittedName>
        <fullName evidence="4">TIR domain-containing protein</fullName>
    </submittedName>
</protein>
<dbReference type="InterPro" id="IPR035897">
    <property type="entry name" value="Toll_tir_struct_dom_sf"/>
</dbReference>
<evidence type="ECO:0000256" key="1">
    <source>
        <dbReference type="SAM" id="MobiDB-lite"/>
    </source>
</evidence>
<feature type="region of interest" description="Disordered" evidence="1">
    <location>
        <begin position="196"/>
        <end position="223"/>
    </location>
</feature>
<evidence type="ECO:0000259" key="2">
    <source>
        <dbReference type="Pfam" id="PF13676"/>
    </source>
</evidence>